<dbReference type="EMBL" id="PQVF01000001">
    <property type="protein sequence ID" value="POY39271.1"/>
    <property type="molecule type" value="Genomic_DNA"/>
</dbReference>
<accession>A0A2S5A9K2</accession>
<reference evidence="5 6" key="1">
    <citation type="submission" date="2018-01" db="EMBL/GenBank/DDBJ databases">
        <authorList>
            <person name="Gaut B.S."/>
            <person name="Morton B.R."/>
            <person name="Clegg M.T."/>
            <person name="Duvall M.R."/>
        </authorList>
    </citation>
    <scope>NUCLEOTIDE SEQUENCE [LARGE SCALE GENOMIC DNA]</scope>
    <source>
        <strain evidence="5 6">HR-AV</strain>
    </source>
</reference>
<feature type="coiled-coil region" evidence="2">
    <location>
        <begin position="87"/>
        <end position="114"/>
    </location>
</feature>
<dbReference type="PANTHER" id="PTHR21666:SF289">
    <property type="entry name" value="L-ALA--D-GLU ENDOPEPTIDASE"/>
    <property type="match status" value="1"/>
</dbReference>
<comment type="caution">
    <text evidence="5">The sequence shown here is derived from an EMBL/GenBank/DDBJ whole genome shotgun (WGS) entry which is preliminary data.</text>
</comment>
<evidence type="ECO:0000256" key="3">
    <source>
        <dbReference type="SAM" id="MobiDB-lite"/>
    </source>
</evidence>
<gene>
    <name evidence="5" type="ORF">C3K47_01890</name>
</gene>
<dbReference type="RefSeq" id="WP_103787373.1">
    <property type="nucleotide sequence ID" value="NZ_PQVF01000001.1"/>
</dbReference>
<dbReference type="GO" id="GO:0004222">
    <property type="term" value="F:metalloendopeptidase activity"/>
    <property type="evidence" value="ECO:0007669"/>
    <property type="project" value="TreeGrafter"/>
</dbReference>
<name>A0A2S5A9K2_9SPHI</name>
<evidence type="ECO:0000313" key="5">
    <source>
        <dbReference type="EMBL" id="POY39271.1"/>
    </source>
</evidence>
<dbReference type="SUPFAM" id="SSF51261">
    <property type="entry name" value="Duplicated hybrid motif"/>
    <property type="match status" value="1"/>
</dbReference>
<proteinExistence type="predicted"/>
<feature type="domain" description="M23ase beta-sheet core" evidence="4">
    <location>
        <begin position="335"/>
        <end position="425"/>
    </location>
</feature>
<feature type="compositionally biased region" description="Basic and acidic residues" evidence="3">
    <location>
        <begin position="254"/>
        <end position="268"/>
    </location>
</feature>
<dbReference type="PANTHER" id="PTHR21666">
    <property type="entry name" value="PEPTIDASE-RELATED"/>
    <property type="match status" value="1"/>
</dbReference>
<dbReference type="InterPro" id="IPR016047">
    <property type="entry name" value="M23ase_b-sheet_dom"/>
</dbReference>
<evidence type="ECO:0000313" key="6">
    <source>
        <dbReference type="Proteomes" id="UP000236893"/>
    </source>
</evidence>
<keyword evidence="2" id="KW-0175">Coiled coil</keyword>
<feature type="region of interest" description="Disordered" evidence="3">
    <location>
        <begin position="254"/>
        <end position="293"/>
    </location>
</feature>
<feature type="region of interest" description="Disordered" evidence="3">
    <location>
        <begin position="187"/>
        <end position="213"/>
    </location>
</feature>
<organism evidence="5 6">
    <name type="scientific">Solitalea longa</name>
    <dbReference type="NCBI Taxonomy" id="2079460"/>
    <lineage>
        <taxon>Bacteria</taxon>
        <taxon>Pseudomonadati</taxon>
        <taxon>Bacteroidota</taxon>
        <taxon>Sphingobacteriia</taxon>
        <taxon>Sphingobacteriales</taxon>
        <taxon>Sphingobacteriaceae</taxon>
        <taxon>Solitalea</taxon>
    </lineage>
</organism>
<keyword evidence="1" id="KW-0732">Signal</keyword>
<dbReference type="Pfam" id="PF01551">
    <property type="entry name" value="Peptidase_M23"/>
    <property type="match status" value="1"/>
</dbReference>
<evidence type="ECO:0000259" key="4">
    <source>
        <dbReference type="Pfam" id="PF01551"/>
    </source>
</evidence>
<dbReference type="InterPro" id="IPR050570">
    <property type="entry name" value="Cell_wall_metabolism_enzyme"/>
</dbReference>
<sequence>MKLLLNKKDFYCAFVCLILLGISSIAFGQSRDELEKKKKQLNQDIEYTNKILKQTQEKKAVSLKGLRVLNSQIQTREKVITNINTQIKVISTQIVEKNRNISSLQQQLELLKKEYSSMVLFAFRNQSAYNKLMFIFAANDFNQAYKRMKYLQQFGTYRRKQAEYIERTKRALNVKVMELNTDKKDKNSLLGEEQKEKTTLTKEKQKQTQVVGQLQSREKVLRQEIAKKQREAQKLNKAIQDIIRREIEEARKRAEEEARRKAEAEAKAKGTTAPTTTPKTSSGSSVLSSTPEGAKLTADFESNRGRLPWPVEKGIIVERFGVHPHPVLEKVEINNDGVDIKTNSGASVRAVFGGKVVAVTAMFGEYAILISHGEYFTVYSNLRSVSVSKGQMIGVKQAIGTVSTDAEGNSELNFQVRKGATALNPEYWLAN</sequence>
<evidence type="ECO:0000256" key="2">
    <source>
        <dbReference type="SAM" id="Coils"/>
    </source>
</evidence>
<dbReference type="AlphaFoldDB" id="A0A2S5A9K2"/>
<dbReference type="InterPro" id="IPR011055">
    <property type="entry name" value="Dup_hybrid_motif"/>
</dbReference>
<feature type="compositionally biased region" description="Low complexity" evidence="3">
    <location>
        <begin position="269"/>
        <end position="289"/>
    </location>
</feature>
<dbReference type="Proteomes" id="UP000236893">
    <property type="component" value="Unassembled WGS sequence"/>
</dbReference>
<evidence type="ECO:0000256" key="1">
    <source>
        <dbReference type="ARBA" id="ARBA00022729"/>
    </source>
</evidence>
<dbReference type="Gene3D" id="2.70.70.10">
    <property type="entry name" value="Glucose Permease (Domain IIA)"/>
    <property type="match status" value="1"/>
</dbReference>
<dbReference type="Gene3D" id="6.10.250.3150">
    <property type="match status" value="1"/>
</dbReference>
<dbReference type="OrthoDB" id="9815884at2"/>
<keyword evidence="6" id="KW-1185">Reference proteome</keyword>
<feature type="compositionally biased region" description="Basic and acidic residues" evidence="3">
    <location>
        <begin position="187"/>
        <end position="206"/>
    </location>
</feature>
<protein>
    <submittedName>
        <fullName evidence="5">Peptidase M23</fullName>
    </submittedName>
</protein>
<dbReference type="CDD" id="cd12797">
    <property type="entry name" value="M23_peptidase"/>
    <property type="match status" value="1"/>
</dbReference>
<feature type="coiled-coil region" evidence="2">
    <location>
        <begin position="31"/>
        <end position="58"/>
    </location>
</feature>